<sequence>MAENLVNAPAPTPAAALPGDAPAELFHVEVPGFSGSLEQLVVRAQRGDVDLDAVAVAEITGEFRARLEAAGDQVDLREVADFLSLAARLVALKAAQLDPAPTDDAGEADDTVATDDAGRRLTEYRLFKAAAEALLAESAEEGARSFLGMVAPEVIPVERLRIAPERLAAAFREVLARLSDAEPLPVGSVTFSVEDKMGEIRERLRGGRLAFVELFSGVATRLEAVACFLALLELLRLGQALVEQPEQFGPIWVQAHG</sequence>
<protein>
    <recommendedName>
        <fullName evidence="2">Segregation and condensation protein A</fullName>
    </recommendedName>
</protein>
<evidence type="ECO:0000313" key="3">
    <source>
        <dbReference type="EMBL" id="MBJ7610214.1"/>
    </source>
</evidence>
<dbReference type="PANTHER" id="PTHR33969">
    <property type="entry name" value="SEGREGATION AND CONDENSATION PROTEIN A"/>
    <property type="match status" value="1"/>
</dbReference>
<accession>A0A934KGM3</accession>
<dbReference type="Gene3D" id="6.10.250.2410">
    <property type="match status" value="1"/>
</dbReference>
<proteinExistence type="predicted"/>
<evidence type="ECO:0000313" key="4">
    <source>
        <dbReference type="Proteomes" id="UP000614410"/>
    </source>
</evidence>
<organism evidence="3 4">
    <name type="scientific">Candidatus Amunia macphersoniae</name>
    <dbReference type="NCBI Taxonomy" id="3127014"/>
    <lineage>
        <taxon>Bacteria</taxon>
        <taxon>Bacillati</taxon>
        <taxon>Candidatus Dormiibacterota</taxon>
        <taxon>Candidatus Dormibacteria</taxon>
        <taxon>Candidatus Aeolococcales</taxon>
        <taxon>Candidatus Aeolococcaceae</taxon>
        <taxon>Candidatus Amunia</taxon>
    </lineage>
</organism>
<keyword evidence="1" id="KW-0159">Chromosome partition</keyword>
<dbReference type="GO" id="GO:0007059">
    <property type="term" value="P:chromosome segregation"/>
    <property type="evidence" value="ECO:0007669"/>
    <property type="project" value="UniProtKB-KW"/>
</dbReference>
<name>A0A934KGM3_9BACT</name>
<dbReference type="Proteomes" id="UP000614410">
    <property type="component" value="Unassembled WGS sequence"/>
</dbReference>
<comment type="caution">
    <text evidence="3">The sequence shown here is derived from an EMBL/GenBank/DDBJ whole genome shotgun (WGS) entry which is preliminary data.</text>
</comment>
<dbReference type="AlphaFoldDB" id="A0A934KGM3"/>
<evidence type="ECO:0000256" key="1">
    <source>
        <dbReference type="ARBA" id="ARBA00022829"/>
    </source>
</evidence>
<dbReference type="Pfam" id="PF02616">
    <property type="entry name" value="SMC_ScpA"/>
    <property type="match status" value="1"/>
</dbReference>
<dbReference type="InterPro" id="IPR003768">
    <property type="entry name" value="ScpA"/>
</dbReference>
<evidence type="ECO:0000256" key="2">
    <source>
        <dbReference type="ARBA" id="ARBA00044777"/>
    </source>
</evidence>
<dbReference type="PANTHER" id="PTHR33969:SF2">
    <property type="entry name" value="SEGREGATION AND CONDENSATION PROTEIN A"/>
    <property type="match status" value="1"/>
</dbReference>
<reference evidence="3 4" key="1">
    <citation type="submission" date="2020-10" db="EMBL/GenBank/DDBJ databases">
        <title>Ca. Dormibacterota MAGs.</title>
        <authorList>
            <person name="Montgomery K."/>
        </authorList>
    </citation>
    <scope>NUCLEOTIDE SEQUENCE [LARGE SCALE GENOMIC DNA]</scope>
    <source>
        <strain evidence="3">Mitchell_Peninsula_5</strain>
    </source>
</reference>
<gene>
    <name evidence="3" type="ORF">JF887_12405</name>
</gene>
<dbReference type="EMBL" id="JAEKNN010000058">
    <property type="protein sequence ID" value="MBJ7610214.1"/>
    <property type="molecule type" value="Genomic_DNA"/>
</dbReference>